<gene>
    <name evidence="2" type="ORF">EJB05_20253</name>
</gene>
<reference evidence="2 3" key="1">
    <citation type="journal article" date="2019" name="Sci. Rep.">
        <title>A high-quality genome of Eragrostis curvula grass provides insights into Poaceae evolution and supports new strategies to enhance forage quality.</title>
        <authorList>
            <person name="Carballo J."/>
            <person name="Santos B.A.C.M."/>
            <person name="Zappacosta D."/>
            <person name="Garbus I."/>
            <person name="Selva J.P."/>
            <person name="Gallo C.A."/>
            <person name="Diaz A."/>
            <person name="Albertini E."/>
            <person name="Caccamo M."/>
            <person name="Echenique V."/>
        </authorList>
    </citation>
    <scope>NUCLEOTIDE SEQUENCE [LARGE SCALE GENOMIC DNA]</scope>
    <source>
        <strain evidence="3">cv. Victoria</strain>
        <tissue evidence="2">Leaf</tissue>
    </source>
</reference>
<sequence>MRRDAAAAEPMAPGASPLSAVPTDAVDLDVVDKAPRLAEGPGAGCQICHLGAEGDMLEAPRSQLIRLVCGCKDELGSARWQCN</sequence>
<name>A0A5J9UY93_9POAL</name>
<dbReference type="Gramene" id="TVU28723">
    <property type="protein sequence ID" value="TVU28723"/>
    <property type="gene ID" value="EJB05_20253"/>
</dbReference>
<proteinExistence type="predicted"/>
<dbReference type="OrthoDB" id="1734943at2759"/>
<feature type="non-terminal residue" evidence="2">
    <location>
        <position position="1"/>
    </location>
</feature>
<feature type="region of interest" description="Disordered" evidence="1">
    <location>
        <begin position="1"/>
        <end position="23"/>
    </location>
</feature>
<keyword evidence="3" id="KW-1185">Reference proteome</keyword>
<accession>A0A5J9UY93</accession>
<comment type="caution">
    <text evidence="2">The sequence shown here is derived from an EMBL/GenBank/DDBJ whole genome shotgun (WGS) entry which is preliminary data.</text>
</comment>
<protein>
    <recommendedName>
        <fullName evidence="4">RING-CH-type domain-containing protein</fullName>
    </recommendedName>
</protein>
<evidence type="ECO:0000313" key="2">
    <source>
        <dbReference type="EMBL" id="TVU28723.1"/>
    </source>
</evidence>
<dbReference type="AlphaFoldDB" id="A0A5J9UY93"/>
<organism evidence="2 3">
    <name type="scientific">Eragrostis curvula</name>
    <name type="common">weeping love grass</name>
    <dbReference type="NCBI Taxonomy" id="38414"/>
    <lineage>
        <taxon>Eukaryota</taxon>
        <taxon>Viridiplantae</taxon>
        <taxon>Streptophyta</taxon>
        <taxon>Embryophyta</taxon>
        <taxon>Tracheophyta</taxon>
        <taxon>Spermatophyta</taxon>
        <taxon>Magnoliopsida</taxon>
        <taxon>Liliopsida</taxon>
        <taxon>Poales</taxon>
        <taxon>Poaceae</taxon>
        <taxon>PACMAD clade</taxon>
        <taxon>Chloridoideae</taxon>
        <taxon>Eragrostideae</taxon>
        <taxon>Eragrostidinae</taxon>
        <taxon>Eragrostis</taxon>
    </lineage>
</organism>
<dbReference type="EMBL" id="RWGY01000011">
    <property type="protein sequence ID" value="TVU28723.1"/>
    <property type="molecule type" value="Genomic_DNA"/>
</dbReference>
<feature type="compositionally biased region" description="Low complexity" evidence="1">
    <location>
        <begin position="7"/>
        <end position="17"/>
    </location>
</feature>
<evidence type="ECO:0000313" key="3">
    <source>
        <dbReference type="Proteomes" id="UP000324897"/>
    </source>
</evidence>
<evidence type="ECO:0008006" key="4">
    <source>
        <dbReference type="Google" id="ProtNLM"/>
    </source>
</evidence>
<dbReference type="Proteomes" id="UP000324897">
    <property type="component" value="Chromosome 1"/>
</dbReference>
<evidence type="ECO:0000256" key="1">
    <source>
        <dbReference type="SAM" id="MobiDB-lite"/>
    </source>
</evidence>